<keyword evidence="4" id="KW-1185">Reference proteome</keyword>
<name>A0AAF0IL37_9EURO</name>
<feature type="region of interest" description="Disordered" evidence="1">
    <location>
        <begin position="79"/>
        <end position="110"/>
    </location>
</feature>
<evidence type="ECO:0000259" key="2">
    <source>
        <dbReference type="Pfam" id="PF13391"/>
    </source>
</evidence>
<reference evidence="3" key="1">
    <citation type="submission" date="2023-03" db="EMBL/GenBank/DDBJ databases">
        <title>Emydomyces testavorans Genome Sequence.</title>
        <authorList>
            <person name="Hoyer L."/>
        </authorList>
    </citation>
    <scope>NUCLEOTIDE SEQUENCE</scope>
    <source>
        <strain evidence="3">16-2883</strain>
    </source>
</reference>
<dbReference type="AlphaFoldDB" id="A0AAF0IL37"/>
<evidence type="ECO:0000256" key="1">
    <source>
        <dbReference type="SAM" id="MobiDB-lite"/>
    </source>
</evidence>
<dbReference type="Proteomes" id="UP001219355">
    <property type="component" value="Chromosome 4"/>
</dbReference>
<dbReference type="Pfam" id="PF13391">
    <property type="entry name" value="HNH_2"/>
    <property type="match status" value="1"/>
</dbReference>
<dbReference type="EMBL" id="CP120630">
    <property type="protein sequence ID" value="WEW61288.1"/>
    <property type="molecule type" value="Genomic_DNA"/>
</dbReference>
<feature type="domain" description="HNH nuclease" evidence="2">
    <location>
        <begin position="126"/>
        <end position="223"/>
    </location>
</feature>
<gene>
    <name evidence="3" type="ORF">PRK78_006778</name>
</gene>
<proteinExistence type="predicted"/>
<protein>
    <recommendedName>
        <fullName evidence="2">HNH nuclease domain-containing protein</fullName>
    </recommendedName>
</protein>
<evidence type="ECO:0000313" key="4">
    <source>
        <dbReference type="Proteomes" id="UP001219355"/>
    </source>
</evidence>
<organism evidence="3 4">
    <name type="scientific">Emydomyces testavorans</name>
    <dbReference type="NCBI Taxonomy" id="2070801"/>
    <lineage>
        <taxon>Eukaryota</taxon>
        <taxon>Fungi</taxon>
        <taxon>Dikarya</taxon>
        <taxon>Ascomycota</taxon>
        <taxon>Pezizomycotina</taxon>
        <taxon>Eurotiomycetes</taxon>
        <taxon>Eurotiomycetidae</taxon>
        <taxon>Onygenales</taxon>
        <taxon>Nannizziopsiaceae</taxon>
        <taxon>Emydomyces</taxon>
    </lineage>
</organism>
<sequence>MDTPHATRQQHISDANQLLQQFEQTGCNNEHLLLLRACLEYLPDEGKYNLANDLSHATRPTDLEAIAENLESALLLPLKARTRTPSGTPSPGREWDDEAPSTLSPDVKSEQATIKEKCLERDGHRCVISGIFERSWAIEHLPEESWQNHSSETVLAHIIPFCFGNSNSKNESKNSEIWEAMHHYFPSVPASAQLNAENINKPSNCMTLYKLLRDEFDKFTLYLEPTALQDVDNKYRVKTTKTVDFVARSLLPESGFVTLTAHSAAELPHPELLKCHAAVAKILYASGRGEKIEEILQELVSIQCVAEDGSTDLSSLVAVSLAAG</sequence>
<evidence type="ECO:0000313" key="3">
    <source>
        <dbReference type="EMBL" id="WEW61288.1"/>
    </source>
</evidence>
<accession>A0AAF0IL37</accession>
<dbReference type="InterPro" id="IPR003615">
    <property type="entry name" value="HNH_nuc"/>
</dbReference>